<feature type="compositionally biased region" description="Basic and acidic residues" evidence="2">
    <location>
        <begin position="117"/>
        <end position="128"/>
    </location>
</feature>
<keyword evidence="5" id="KW-1185">Reference proteome</keyword>
<dbReference type="InterPro" id="IPR005135">
    <property type="entry name" value="Endo/exonuclease/phosphatase"/>
</dbReference>
<feature type="region of interest" description="Disordered" evidence="2">
    <location>
        <begin position="942"/>
        <end position="978"/>
    </location>
</feature>
<dbReference type="GO" id="GO:0003824">
    <property type="term" value="F:catalytic activity"/>
    <property type="evidence" value="ECO:0007669"/>
    <property type="project" value="InterPro"/>
</dbReference>
<gene>
    <name evidence="4" type="ORF">HPB52_008973</name>
</gene>
<feature type="compositionally biased region" description="Basic residues" evidence="2">
    <location>
        <begin position="368"/>
        <end position="387"/>
    </location>
</feature>
<feature type="region of interest" description="Disordered" evidence="2">
    <location>
        <begin position="107"/>
        <end position="198"/>
    </location>
</feature>
<feature type="coiled-coil region" evidence="1">
    <location>
        <begin position="63"/>
        <end position="97"/>
    </location>
</feature>
<dbReference type="Gene3D" id="3.60.10.10">
    <property type="entry name" value="Endonuclease/exonuclease/phosphatase"/>
    <property type="match status" value="1"/>
</dbReference>
<evidence type="ECO:0000256" key="1">
    <source>
        <dbReference type="SAM" id="Coils"/>
    </source>
</evidence>
<comment type="caution">
    <text evidence="4">The sequence shown here is derived from an EMBL/GenBank/DDBJ whole genome shotgun (WGS) entry which is preliminary data.</text>
</comment>
<protein>
    <recommendedName>
        <fullName evidence="3">Endonuclease/exonuclease/phosphatase domain-containing protein</fullName>
    </recommendedName>
</protein>
<reference evidence="4" key="1">
    <citation type="journal article" date="2020" name="Cell">
        <title>Large-Scale Comparative Analyses of Tick Genomes Elucidate Their Genetic Diversity and Vector Capacities.</title>
        <authorList>
            <consortium name="Tick Genome and Microbiome Consortium (TIGMIC)"/>
            <person name="Jia N."/>
            <person name="Wang J."/>
            <person name="Shi W."/>
            <person name="Du L."/>
            <person name="Sun Y."/>
            <person name="Zhan W."/>
            <person name="Jiang J.F."/>
            <person name="Wang Q."/>
            <person name="Zhang B."/>
            <person name="Ji P."/>
            <person name="Bell-Sakyi L."/>
            <person name="Cui X.M."/>
            <person name="Yuan T.T."/>
            <person name="Jiang B.G."/>
            <person name="Yang W.F."/>
            <person name="Lam T.T."/>
            <person name="Chang Q.C."/>
            <person name="Ding S.J."/>
            <person name="Wang X.J."/>
            <person name="Zhu J.G."/>
            <person name="Ruan X.D."/>
            <person name="Zhao L."/>
            <person name="Wei J.T."/>
            <person name="Ye R.Z."/>
            <person name="Que T.C."/>
            <person name="Du C.H."/>
            <person name="Zhou Y.H."/>
            <person name="Cheng J.X."/>
            <person name="Dai P.F."/>
            <person name="Guo W.B."/>
            <person name="Han X.H."/>
            <person name="Huang E.J."/>
            <person name="Li L.F."/>
            <person name="Wei W."/>
            <person name="Gao Y.C."/>
            <person name="Liu J.Z."/>
            <person name="Shao H.Z."/>
            <person name="Wang X."/>
            <person name="Wang C.C."/>
            <person name="Yang T.C."/>
            <person name="Huo Q.B."/>
            <person name="Li W."/>
            <person name="Chen H.Y."/>
            <person name="Chen S.E."/>
            <person name="Zhou L.G."/>
            <person name="Ni X.B."/>
            <person name="Tian J.H."/>
            <person name="Sheng Y."/>
            <person name="Liu T."/>
            <person name="Pan Y.S."/>
            <person name="Xia L.Y."/>
            <person name="Li J."/>
            <person name="Zhao F."/>
            <person name="Cao W.C."/>
        </authorList>
    </citation>
    <scope>NUCLEOTIDE SEQUENCE</scope>
    <source>
        <strain evidence="4">Rsan-2018</strain>
    </source>
</reference>
<organism evidence="4 5">
    <name type="scientific">Rhipicephalus sanguineus</name>
    <name type="common">Brown dog tick</name>
    <name type="synonym">Ixodes sanguineus</name>
    <dbReference type="NCBI Taxonomy" id="34632"/>
    <lineage>
        <taxon>Eukaryota</taxon>
        <taxon>Metazoa</taxon>
        <taxon>Ecdysozoa</taxon>
        <taxon>Arthropoda</taxon>
        <taxon>Chelicerata</taxon>
        <taxon>Arachnida</taxon>
        <taxon>Acari</taxon>
        <taxon>Parasitiformes</taxon>
        <taxon>Ixodida</taxon>
        <taxon>Ixodoidea</taxon>
        <taxon>Ixodidae</taxon>
        <taxon>Rhipicephalinae</taxon>
        <taxon>Rhipicephalus</taxon>
        <taxon>Rhipicephalus</taxon>
    </lineage>
</organism>
<dbReference type="Proteomes" id="UP000821837">
    <property type="component" value="Chromosome 5"/>
</dbReference>
<feature type="compositionally biased region" description="Polar residues" evidence="2">
    <location>
        <begin position="948"/>
        <end position="964"/>
    </location>
</feature>
<sequence length="978" mass="109565">MGRKADRKTGSGSSSQKWGFCVGCEVWVDLECTPFETVEEARAAPAFTCRQCEKIDTMKKEYKEGSTTECEALRQALQQEEKLREILRDEIAVLRLALEEMTACRSAAAPSGTVEAPRGDGTDFHEDGAANASSSGGTVKAAREPEKTPPTHRGGTGNVQTKPKTRAKCRPGTNGAQAQTTKSNVVRREEQDLAGPKDQVMPGAALKRHLEKLGASARQDRRAFVYMGTGAAPALLTKWLQKVQGHRFVVYALTERGSGSETHINPCRDWNMAVRMMCEELGPWVEFVGASWRPGHGQQGPSYRADPADQLGQSLGRRLCAFLGLRMPTRHWRPPSQSHPAAEMLMTALGQAIIQMAEGQHPHENGRRRSQGGPHRHTRKRRRCRRKRKQDMVFYLNLQGGRKEAKWEQLFLLLQKENVTVACLTETHLRDEETPPPNRQFVWSGLNRTKGERKGGGLGFLTKVDTQWERVQRDCEEHMWLTGEIGGVEIALGLVYLWTGREVHQRNTETLACLEKDITQINRPVVVVVDFNAHIEALDGTTDRAGRLLLEWTERLGLTLLNATEKCMGRITWAVRGMSSCTNYCFLSPVLLPKRSYMSIDSTGELSLGSDHDSIFLSFGTNPPETKRDAHAGNLRPLSDEALERVVHQLEEDAPRMEGQGYEELQQGGTNGRPGGMERLPRPWLNANNAADDTGMLSALWSLYLEAKKEMASMVQRNMSTVNKKLLRTIKEAGRDSSRKFWQHIKAQQTNSDLPRHQLRDPESGRAVQGGLGWSSFEAREGVAKLSYKRRLSGLPDGRWAWEVYKYVHLRSVQTKWVARTRSLSERYRVEAIRLTVPLQRNTRKKVRESVSAVETERWRESGRAKRALALYQDGKIDIAKEAFYDNSRGSGLLCEARSGVLRTRSLRARYTAELDTMCPMCQDAEETIRHIVLECTGLQPATHDSQDSGTSGQNTMGATNDNSALARALDFRGPASR</sequence>
<dbReference type="Pfam" id="PF14529">
    <property type="entry name" value="Exo_endo_phos_2"/>
    <property type="match status" value="1"/>
</dbReference>
<dbReference type="InterPro" id="IPR036691">
    <property type="entry name" value="Endo/exonu/phosph_ase_sf"/>
</dbReference>
<dbReference type="AlphaFoldDB" id="A0A9D4SUJ6"/>
<name>A0A9D4SUJ6_RHISA</name>
<evidence type="ECO:0000256" key="2">
    <source>
        <dbReference type="SAM" id="MobiDB-lite"/>
    </source>
</evidence>
<dbReference type="SUPFAM" id="SSF56219">
    <property type="entry name" value="DNase I-like"/>
    <property type="match status" value="1"/>
</dbReference>
<keyword evidence="1" id="KW-0175">Coiled coil</keyword>
<feature type="compositionally biased region" description="Polar residues" evidence="2">
    <location>
        <begin position="174"/>
        <end position="184"/>
    </location>
</feature>
<dbReference type="VEuPathDB" id="VectorBase:RSAN_040327"/>
<dbReference type="VEuPathDB" id="VectorBase:RSAN_029187"/>
<proteinExistence type="predicted"/>
<feature type="region of interest" description="Disordered" evidence="2">
    <location>
        <begin position="360"/>
        <end position="387"/>
    </location>
</feature>
<evidence type="ECO:0000313" key="5">
    <source>
        <dbReference type="Proteomes" id="UP000821837"/>
    </source>
</evidence>
<dbReference type="EMBL" id="JABSTV010001251">
    <property type="protein sequence ID" value="KAH7951443.1"/>
    <property type="molecule type" value="Genomic_DNA"/>
</dbReference>
<reference evidence="4" key="2">
    <citation type="submission" date="2021-09" db="EMBL/GenBank/DDBJ databases">
        <authorList>
            <person name="Jia N."/>
            <person name="Wang J."/>
            <person name="Shi W."/>
            <person name="Du L."/>
            <person name="Sun Y."/>
            <person name="Zhan W."/>
            <person name="Jiang J."/>
            <person name="Wang Q."/>
            <person name="Zhang B."/>
            <person name="Ji P."/>
            <person name="Sakyi L.B."/>
            <person name="Cui X."/>
            <person name="Yuan T."/>
            <person name="Jiang B."/>
            <person name="Yang W."/>
            <person name="Lam T.T.-Y."/>
            <person name="Chang Q."/>
            <person name="Ding S."/>
            <person name="Wang X."/>
            <person name="Zhu J."/>
            <person name="Ruan X."/>
            <person name="Zhao L."/>
            <person name="Wei J."/>
            <person name="Que T."/>
            <person name="Du C."/>
            <person name="Cheng J."/>
            <person name="Dai P."/>
            <person name="Han X."/>
            <person name="Huang E."/>
            <person name="Gao Y."/>
            <person name="Liu J."/>
            <person name="Shao H."/>
            <person name="Ye R."/>
            <person name="Li L."/>
            <person name="Wei W."/>
            <person name="Wang X."/>
            <person name="Wang C."/>
            <person name="Huo Q."/>
            <person name="Li W."/>
            <person name="Guo W."/>
            <person name="Chen H."/>
            <person name="Chen S."/>
            <person name="Zhou L."/>
            <person name="Zhou L."/>
            <person name="Ni X."/>
            <person name="Tian J."/>
            <person name="Zhou Y."/>
            <person name="Sheng Y."/>
            <person name="Liu T."/>
            <person name="Pan Y."/>
            <person name="Xia L."/>
            <person name="Li J."/>
            <person name="Zhao F."/>
            <person name="Cao W."/>
        </authorList>
    </citation>
    <scope>NUCLEOTIDE SEQUENCE</scope>
    <source>
        <strain evidence="4">Rsan-2018</strain>
        <tissue evidence="4">Larvae</tissue>
    </source>
</reference>
<feature type="domain" description="Endonuclease/exonuclease/phosphatase" evidence="3">
    <location>
        <begin position="507"/>
        <end position="615"/>
    </location>
</feature>
<dbReference type="VEuPathDB" id="VectorBase:RSAN_044206"/>
<evidence type="ECO:0000313" key="4">
    <source>
        <dbReference type="EMBL" id="KAH7951443.1"/>
    </source>
</evidence>
<evidence type="ECO:0000259" key="3">
    <source>
        <dbReference type="Pfam" id="PF14529"/>
    </source>
</evidence>
<accession>A0A9D4SUJ6</accession>